<dbReference type="Proteomes" id="UP001595191">
    <property type="component" value="Unassembled WGS sequence"/>
</dbReference>
<evidence type="ECO:0000313" key="2">
    <source>
        <dbReference type="Proteomes" id="UP001595191"/>
    </source>
</evidence>
<organism evidence="1 2">
    <name type="scientific">Meishania litoralis</name>
    <dbReference type="NCBI Taxonomy" id="3434685"/>
    <lineage>
        <taxon>Bacteria</taxon>
        <taxon>Pseudomonadati</taxon>
        <taxon>Bacteroidota</taxon>
        <taxon>Flavobacteriia</taxon>
        <taxon>Flavobacteriales</taxon>
        <taxon>Flavobacteriaceae</taxon>
        <taxon>Meishania</taxon>
    </lineage>
</organism>
<gene>
    <name evidence="1" type="ORF">ACEZ3G_13070</name>
</gene>
<sequence>MGFKKFILLSFLCISSAFSQSLEGYDLWLGHAKIQRPSLIEAYNDLASSVYFQDGTSTLKVAKQEMDTALEKMLGRIPDFTNSINSDNTIIVSKGSFLPKAVVKSLQKDLQKIGNEGFVIKSVSHNEKDVLVVTANDDIGILYGIFRLLHLIKTGQSLTGINWVDAPKIDIRMLNHWDNLDRVRPGNLQPSYFQ</sequence>
<comment type="caution">
    <text evidence="1">The sequence shown here is derived from an EMBL/GenBank/DDBJ whole genome shotgun (WGS) entry which is preliminary data.</text>
</comment>
<name>A0ACC7LLH5_9FLAO</name>
<dbReference type="EMBL" id="JBHFPV010000002">
    <property type="protein sequence ID" value="MFH6604417.1"/>
    <property type="molecule type" value="Genomic_DNA"/>
</dbReference>
<accession>A0ACC7LLH5</accession>
<proteinExistence type="predicted"/>
<keyword evidence="1" id="KW-0378">Hydrolase</keyword>
<keyword evidence="2" id="KW-1185">Reference proteome</keyword>
<evidence type="ECO:0000313" key="1">
    <source>
        <dbReference type="EMBL" id="MFH6604417.1"/>
    </source>
</evidence>
<reference evidence="1" key="1">
    <citation type="submission" date="2024-09" db="EMBL/GenBank/DDBJ databases">
        <authorList>
            <person name="Liu J."/>
        </authorList>
    </citation>
    <scope>NUCLEOTIDE SEQUENCE</scope>
    <source>
        <strain evidence="1">NBU2967</strain>
    </source>
</reference>
<protein>
    <submittedName>
        <fullName evidence="1">Alpha-glucuronidase family glycosyl hydrolase</fullName>
    </submittedName>
</protein>